<dbReference type="InterPro" id="IPR000997">
    <property type="entry name" value="Cholinesterase"/>
</dbReference>
<comment type="caution">
    <text evidence="6">The sequence shown here is derived from an EMBL/GenBank/DDBJ whole genome shotgun (WGS) entry which is preliminary data.</text>
</comment>
<dbReference type="InterPro" id="IPR002018">
    <property type="entry name" value="CarbesteraseB"/>
</dbReference>
<feature type="signal peptide" evidence="4">
    <location>
        <begin position="1"/>
        <end position="24"/>
    </location>
</feature>
<dbReference type="SUPFAM" id="SSF53474">
    <property type="entry name" value="alpha/beta-Hydrolases"/>
    <property type="match status" value="1"/>
</dbReference>
<dbReference type="AlphaFoldDB" id="A0AAN6RPI9"/>
<proteinExistence type="inferred from homology"/>
<comment type="similarity">
    <text evidence="1 4">Belongs to the type-B carboxylesterase/lipase family.</text>
</comment>
<reference evidence="6" key="1">
    <citation type="journal article" date="2023" name="Mol. Phylogenet. Evol.">
        <title>Genome-scale phylogeny and comparative genomics of the fungal order Sordariales.</title>
        <authorList>
            <person name="Hensen N."/>
            <person name="Bonometti L."/>
            <person name="Westerberg I."/>
            <person name="Brannstrom I.O."/>
            <person name="Guillou S."/>
            <person name="Cros-Aarteil S."/>
            <person name="Calhoun S."/>
            <person name="Haridas S."/>
            <person name="Kuo A."/>
            <person name="Mondo S."/>
            <person name="Pangilinan J."/>
            <person name="Riley R."/>
            <person name="LaButti K."/>
            <person name="Andreopoulos B."/>
            <person name="Lipzen A."/>
            <person name="Chen C."/>
            <person name="Yan M."/>
            <person name="Daum C."/>
            <person name="Ng V."/>
            <person name="Clum A."/>
            <person name="Steindorff A."/>
            <person name="Ohm R.A."/>
            <person name="Martin F."/>
            <person name="Silar P."/>
            <person name="Natvig D.O."/>
            <person name="Lalanne C."/>
            <person name="Gautier V."/>
            <person name="Ament-Velasquez S.L."/>
            <person name="Kruys A."/>
            <person name="Hutchinson M.I."/>
            <person name="Powell A.J."/>
            <person name="Barry K."/>
            <person name="Miller A.N."/>
            <person name="Grigoriev I.V."/>
            <person name="Debuchy R."/>
            <person name="Gladieux P."/>
            <person name="Hiltunen Thoren M."/>
            <person name="Johannesson H."/>
        </authorList>
    </citation>
    <scope>NUCLEOTIDE SEQUENCE</scope>
    <source>
        <strain evidence="6">CBS 103.79</strain>
    </source>
</reference>
<evidence type="ECO:0000256" key="3">
    <source>
        <dbReference type="ARBA" id="ARBA00023157"/>
    </source>
</evidence>
<feature type="chain" id="PRO_5042666797" description="Carboxylic ester hydrolase" evidence="4">
    <location>
        <begin position="25"/>
        <end position="543"/>
    </location>
</feature>
<sequence length="543" mass="57666">MQSMDIQLSRWLSTAVVAAALVAADTSGCSIGRTKQLLTVQTTNGPITGHVAPNASSTCVIEYLGIPYAKPPVGDLRFAAPEPINVQSPYTASNFGFDCPLTPSKPVNYPGFTPQAPRIISYFASGAGTAQSEDCLTLNIWSKATPNAAAAKKPVVVFFYGGRFTIGNTNSPFYNGQHFAAAQDVVVVTVNYRVNIFGFPGAPGETTQNLGLRDQRAAVEWVRDNIVHFGGDAARIVLAGQSSGGVAADYWAYAYQTDPIAAGLTLASGTAFSFPLNAPGVADRNWNTVVAAVGCNTTSPANNHTTTMACMRAAPWTALKAAAAAIKPTASTSILRSIPAFYPQVDNALVFPDYAARTAAAEFAPLPILAGNNDNEAGYYRIAAYGNGGVVPTPTQVDAFHLESFTCPVAHQAAARRARGVPAWVYRYFADWENTRLYDGSGAYHGVDLHMVFGGSEEVSGLGREAEQGVLEEVVQRAWYEFAREPWGGLEREMGWPKWEEGRESLVELGRDNAAAVRFVEPGLYVGGCGNVTLGALGVLPTA</sequence>
<dbReference type="InterPro" id="IPR050654">
    <property type="entry name" value="AChE-related_enzymes"/>
</dbReference>
<organism evidence="6 7">
    <name type="scientific">Staphylotrichum tortipilum</name>
    <dbReference type="NCBI Taxonomy" id="2831512"/>
    <lineage>
        <taxon>Eukaryota</taxon>
        <taxon>Fungi</taxon>
        <taxon>Dikarya</taxon>
        <taxon>Ascomycota</taxon>
        <taxon>Pezizomycotina</taxon>
        <taxon>Sordariomycetes</taxon>
        <taxon>Sordariomycetidae</taxon>
        <taxon>Sordariales</taxon>
        <taxon>Chaetomiaceae</taxon>
        <taxon>Staphylotrichum</taxon>
    </lineage>
</organism>
<accession>A0AAN6RPI9</accession>
<evidence type="ECO:0000256" key="2">
    <source>
        <dbReference type="ARBA" id="ARBA00022801"/>
    </source>
</evidence>
<evidence type="ECO:0000256" key="1">
    <source>
        <dbReference type="ARBA" id="ARBA00005964"/>
    </source>
</evidence>
<dbReference type="InterPro" id="IPR029058">
    <property type="entry name" value="AB_hydrolase_fold"/>
</dbReference>
<dbReference type="EC" id="3.1.1.-" evidence="4"/>
<dbReference type="PANTHER" id="PTHR43918:SF4">
    <property type="entry name" value="CARBOXYLIC ESTER HYDROLASE"/>
    <property type="match status" value="1"/>
</dbReference>
<keyword evidence="2 4" id="KW-0378">Hydrolase</keyword>
<evidence type="ECO:0000256" key="4">
    <source>
        <dbReference type="RuleBase" id="RU361235"/>
    </source>
</evidence>
<evidence type="ECO:0000313" key="6">
    <source>
        <dbReference type="EMBL" id="KAK3897441.1"/>
    </source>
</evidence>
<reference evidence="6" key="2">
    <citation type="submission" date="2023-05" db="EMBL/GenBank/DDBJ databases">
        <authorList>
            <consortium name="Lawrence Berkeley National Laboratory"/>
            <person name="Steindorff A."/>
            <person name="Hensen N."/>
            <person name="Bonometti L."/>
            <person name="Westerberg I."/>
            <person name="Brannstrom I.O."/>
            <person name="Guillou S."/>
            <person name="Cros-Aarteil S."/>
            <person name="Calhoun S."/>
            <person name="Haridas S."/>
            <person name="Kuo A."/>
            <person name="Mondo S."/>
            <person name="Pangilinan J."/>
            <person name="Riley R."/>
            <person name="Labutti K."/>
            <person name="Andreopoulos B."/>
            <person name="Lipzen A."/>
            <person name="Chen C."/>
            <person name="Yanf M."/>
            <person name="Daum C."/>
            <person name="Ng V."/>
            <person name="Clum A."/>
            <person name="Ohm R."/>
            <person name="Martin F."/>
            <person name="Silar P."/>
            <person name="Natvig D."/>
            <person name="Lalanne C."/>
            <person name="Gautier V."/>
            <person name="Ament-Velasquez S.L."/>
            <person name="Kruys A."/>
            <person name="Hutchinson M.I."/>
            <person name="Powell A.J."/>
            <person name="Barry K."/>
            <person name="Miller A.N."/>
            <person name="Grigoriev I.V."/>
            <person name="Debuchy R."/>
            <person name="Gladieux P."/>
            <person name="Thoren M.H."/>
            <person name="Johannesson H."/>
        </authorList>
    </citation>
    <scope>NUCLEOTIDE SEQUENCE</scope>
    <source>
        <strain evidence="6">CBS 103.79</strain>
    </source>
</reference>
<keyword evidence="7" id="KW-1185">Reference proteome</keyword>
<dbReference type="Pfam" id="PF00135">
    <property type="entry name" value="COesterase"/>
    <property type="match status" value="1"/>
</dbReference>
<dbReference type="Proteomes" id="UP001303889">
    <property type="component" value="Unassembled WGS sequence"/>
</dbReference>
<evidence type="ECO:0000259" key="5">
    <source>
        <dbReference type="Pfam" id="PF00135"/>
    </source>
</evidence>
<gene>
    <name evidence="6" type="ORF">C8A05DRAFT_39010</name>
</gene>
<dbReference type="InterPro" id="IPR019826">
    <property type="entry name" value="Carboxylesterase_B_AS"/>
</dbReference>
<feature type="domain" description="Carboxylesterase type B" evidence="5">
    <location>
        <begin position="39"/>
        <end position="382"/>
    </location>
</feature>
<dbReference type="PANTHER" id="PTHR43918">
    <property type="entry name" value="ACETYLCHOLINESTERASE"/>
    <property type="match status" value="1"/>
</dbReference>
<dbReference type="GO" id="GO:0004104">
    <property type="term" value="F:cholinesterase activity"/>
    <property type="evidence" value="ECO:0007669"/>
    <property type="project" value="InterPro"/>
</dbReference>
<evidence type="ECO:0000313" key="7">
    <source>
        <dbReference type="Proteomes" id="UP001303889"/>
    </source>
</evidence>
<dbReference type="PROSITE" id="PS00122">
    <property type="entry name" value="CARBOXYLESTERASE_B_1"/>
    <property type="match status" value="1"/>
</dbReference>
<name>A0AAN6RPI9_9PEZI</name>
<dbReference type="Gene3D" id="3.40.50.1820">
    <property type="entry name" value="alpha/beta hydrolase"/>
    <property type="match status" value="2"/>
</dbReference>
<keyword evidence="3" id="KW-1015">Disulfide bond</keyword>
<protein>
    <recommendedName>
        <fullName evidence="4">Carboxylic ester hydrolase</fullName>
        <ecNumber evidence="4">3.1.1.-</ecNumber>
    </recommendedName>
</protein>
<dbReference type="EMBL" id="MU856166">
    <property type="protein sequence ID" value="KAK3897441.1"/>
    <property type="molecule type" value="Genomic_DNA"/>
</dbReference>
<dbReference type="PRINTS" id="PR00878">
    <property type="entry name" value="CHOLNESTRASE"/>
</dbReference>
<keyword evidence="4" id="KW-0732">Signal</keyword>